<dbReference type="EMBL" id="RYZH01000025">
    <property type="protein sequence ID" value="RUL87165.1"/>
    <property type="molecule type" value="Genomic_DNA"/>
</dbReference>
<dbReference type="InterPro" id="IPR027417">
    <property type="entry name" value="P-loop_NTPase"/>
</dbReference>
<dbReference type="InterPro" id="IPR000863">
    <property type="entry name" value="Sulfotransferase_dom"/>
</dbReference>
<keyword evidence="1 4" id="KW-0808">Transferase</keyword>
<keyword evidence="5" id="KW-1185">Reference proteome</keyword>
<organism evidence="4 5">
    <name type="scientific">Tautonia sociabilis</name>
    <dbReference type="NCBI Taxonomy" id="2080755"/>
    <lineage>
        <taxon>Bacteria</taxon>
        <taxon>Pseudomonadati</taxon>
        <taxon>Planctomycetota</taxon>
        <taxon>Planctomycetia</taxon>
        <taxon>Isosphaerales</taxon>
        <taxon>Isosphaeraceae</taxon>
        <taxon>Tautonia</taxon>
    </lineage>
</organism>
<dbReference type="GO" id="GO:0008146">
    <property type="term" value="F:sulfotransferase activity"/>
    <property type="evidence" value="ECO:0007669"/>
    <property type="project" value="InterPro"/>
</dbReference>
<dbReference type="SUPFAM" id="SSF52540">
    <property type="entry name" value="P-loop containing nucleoside triphosphate hydrolases"/>
    <property type="match status" value="1"/>
</dbReference>
<protein>
    <submittedName>
        <fullName evidence="4">Sulfotransferase</fullName>
    </submittedName>
</protein>
<proteinExistence type="predicted"/>
<dbReference type="AlphaFoldDB" id="A0A432MIY7"/>
<dbReference type="InterPro" id="IPR037359">
    <property type="entry name" value="NST/OST"/>
</dbReference>
<dbReference type="Proteomes" id="UP000280296">
    <property type="component" value="Unassembled WGS sequence"/>
</dbReference>
<comment type="caution">
    <text evidence="4">The sequence shown here is derived from an EMBL/GenBank/DDBJ whole genome shotgun (WGS) entry which is preliminary data.</text>
</comment>
<accession>A0A432MIY7</accession>
<dbReference type="Gene3D" id="3.40.50.300">
    <property type="entry name" value="P-loop containing nucleotide triphosphate hydrolases"/>
    <property type="match status" value="1"/>
</dbReference>
<sequence>MQPNINSTIQLISRGHNMSLPTFIGIGAPKSGSTSLYHYLREHPDVFMSPKKATNFFAWAGTPPTFCGPGDDDRENRGTVLTLEEYQSIFDAAGDAKARGEVSPVYFHIHGTAERIKQTIPDVKLIVLLRNPVEVAYSRFLHARRDDCEPFESFEQAIKAEEERRRLGWGPLFWYIEGGFYYKHLRPYFELFDQSQIKIKLYEEFKTDTIGVMQDIYKFIGANPNFTPKITKRYNESTIYTHTYLQKFLLLNPIRTIGRSIIPPGIRITIRNALLQKKARKPSLHPRTRRRLIEVYRDDIRQLSDLIERDLSAWYDEPSSFRSHRRSEA</sequence>
<reference evidence="4 5" key="2">
    <citation type="submission" date="2019-01" db="EMBL/GenBank/DDBJ databases">
        <title>Tautonia sociabilis, a novel thermotolerant planctomycete of Isosphaeraceae family, isolated from a 4000 m deep subterranean habitat.</title>
        <authorList>
            <person name="Kovaleva O.L."/>
            <person name="Elcheninov A.G."/>
            <person name="Van Heerden E."/>
            <person name="Toshchakov S.V."/>
            <person name="Novikov A."/>
            <person name="Bonch-Osmolovskaya E.A."/>
            <person name="Kublanov I.V."/>
        </authorList>
    </citation>
    <scope>NUCLEOTIDE SEQUENCE [LARGE SCALE GENOMIC DNA]</scope>
    <source>
        <strain evidence="4 5">GM2012</strain>
    </source>
</reference>
<feature type="domain" description="Sulfotransferase" evidence="3">
    <location>
        <begin position="26"/>
        <end position="234"/>
    </location>
</feature>
<keyword evidence="2" id="KW-0325">Glycoprotein</keyword>
<dbReference type="PANTHER" id="PTHR10605">
    <property type="entry name" value="HEPARAN SULFATE SULFOTRANSFERASE"/>
    <property type="match status" value="1"/>
</dbReference>
<dbReference type="PANTHER" id="PTHR10605:SF56">
    <property type="entry name" value="BIFUNCTIONAL HEPARAN SULFATE N-DEACETYLASE_N-SULFOTRANSFERASE"/>
    <property type="match status" value="1"/>
</dbReference>
<name>A0A432MIY7_9BACT</name>
<evidence type="ECO:0000313" key="5">
    <source>
        <dbReference type="Proteomes" id="UP000280296"/>
    </source>
</evidence>
<reference evidence="4 5" key="1">
    <citation type="submission" date="2018-12" db="EMBL/GenBank/DDBJ databases">
        <authorList>
            <person name="Toschakov S.V."/>
        </authorList>
    </citation>
    <scope>NUCLEOTIDE SEQUENCE [LARGE SCALE GENOMIC DNA]</scope>
    <source>
        <strain evidence="4 5">GM2012</strain>
    </source>
</reference>
<evidence type="ECO:0000256" key="1">
    <source>
        <dbReference type="ARBA" id="ARBA00022679"/>
    </source>
</evidence>
<evidence type="ECO:0000313" key="4">
    <source>
        <dbReference type="EMBL" id="RUL87165.1"/>
    </source>
</evidence>
<evidence type="ECO:0000259" key="3">
    <source>
        <dbReference type="Pfam" id="PF00685"/>
    </source>
</evidence>
<gene>
    <name evidence="4" type="ORF">TsocGM_13890</name>
</gene>
<dbReference type="Pfam" id="PF00685">
    <property type="entry name" value="Sulfotransfer_1"/>
    <property type="match status" value="1"/>
</dbReference>
<evidence type="ECO:0000256" key="2">
    <source>
        <dbReference type="ARBA" id="ARBA00023180"/>
    </source>
</evidence>